<dbReference type="Proteomes" id="UP000594261">
    <property type="component" value="Chromosome 4"/>
</dbReference>
<proteinExistence type="predicted"/>
<reference evidence="2" key="2">
    <citation type="submission" date="2021-01" db="UniProtKB">
        <authorList>
            <consortium name="EnsemblPlants"/>
        </authorList>
    </citation>
    <scope>IDENTIFICATION</scope>
</reference>
<organism evidence="2 3">
    <name type="scientific">Quercus lobata</name>
    <name type="common">Valley oak</name>
    <dbReference type="NCBI Taxonomy" id="97700"/>
    <lineage>
        <taxon>Eukaryota</taxon>
        <taxon>Viridiplantae</taxon>
        <taxon>Streptophyta</taxon>
        <taxon>Embryophyta</taxon>
        <taxon>Tracheophyta</taxon>
        <taxon>Spermatophyta</taxon>
        <taxon>Magnoliopsida</taxon>
        <taxon>eudicotyledons</taxon>
        <taxon>Gunneridae</taxon>
        <taxon>Pentapetalae</taxon>
        <taxon>rosids</taxon>
        <taxon>fabids</taxon>
        <taxon>Fagales</taxon>
        <taxon>Fagaceae</taxon>
        <taxon>Quercus</taxon>
    </lineage>
</organism>
<dbReference type="EMBL" id="LRBV02000004">
    <property type="status" value="NOT_ANNOTATED_CDS"/>
    <property type="molecule type" value="Genomic_DNA"/>
</dbReference>
<feature type="region of interest" description="Disordered" evidence="1">
    <location>
        <begin position="1"/>
        <end position="21"/>
    </location>
</feature>
<dbReference type="EnsemblPlants" id="QL04p039322:mrna">
    <property type="protein sequence ID" value="QL04p039322:mrna:CDS:1"/>
    <property type="gene ID" value="QL04p039322"/>
</dbReference>
<protein>
    <submittedName>
        <fullName evidence="2">Uncharacterized protein</fullName>
    </submittedName>
</protein>
<name>A0A7N2LEK8_QUELO</name>
<evidence type="ECO:0000313" key="2">
    <source>
        <dbReference type="EnsemblPlants" id="QL04p039322:mrna:CDS:1"/>
    </source>
</evidence>
<sequence length="156" mass="17244">MKPGSKGVSKPHTYSHGINSSNSKLKKTGSCFDFTKLSEALNVSQQKGTVLDNINSSSSFSDAINKAANKKGTTTIASASSTYDLSSLSETLHDIQEEKKKERFRAGSMRYKAYFQRLLRGMYTKSEITPRGAEQTKLLFAVSLKSENCLRRCNSQ</sequence>
<evidence type="ECO:0000313" key="3">
    <source>
        <dbReference type="Proteomes" id="UP000594261"/>
    </source>
</evidence>
<reference evidence="2 3" key="1">
    <citation type="journal article" date="2016" name="G3 (Bethesda)">
        <title>First Draft Assembly and Annotation of the Genome of a California Endemic Oak Quercus lobata Nee (Fagaceae).</title>
        <authorList>
            <person name="Sork V.L."/>
            <person name="Fitz-Gibbon S.T."/>
            <person name="Puiu D."/>
            <person name="Crepeau M."/>
            <person name="Gugger P.F."/>
            <person name="Sherman R."/>
            <person name="Stevens K."/>
            <person name="Langley C.H."/>
            <person name="Pellegrini M."/>
            <person name="Salzberg S.L."/>
        </authorList>
    </citation>
    <scope>NUCLEOTIDE SEQUENCE [LARGE SCALE GENOMIC DNA]</scope>
    <source>
        <strain evidence="2 3">cv. SW786</strain>
    </source>
</reference>
<dbReference type="Gramene" id="QL04p039322:mrna">
    <property type="protein sequence ID" value="QL04p039322:mrna:CDS:1"/>
    <property type="gene ID" value="QL04p039322"/>
</dbReference>
<keyword evidence="3" id="KW-1185">Reference proteome</keyword>
<dbReference type="InParanoid" id="A0A7N2LEK8"/>
<accession>A0A7N2LEK8</accession>
<dbReference type="AlphaFoldDB" id="A0A7N2LEK8"/>
<evidence type="ECO:0000256" key="1">
    <source>
        <dbReference type="SAM" id="MobiDB-lite"/>
    </source>
</evidence>